<evidence type="ECO:0000313" key="2">
    <source>
        <dbReference type="EMBL" id="PIA40882.1"/>
    </source>
</evidence>
<organism evidence="2 3">
    <name type="scientific">Aquilegia coerulea</name>
    <name type="common">Rocky mountain columbine</name>
    <dbReference type="NCBI Taxonomy" id="218851"/>
    <lineage>
        <taxon>Eukaryota</taxon>
        <taxon>Viridiplantae</taxon>
        <taxon>Streptophyta</taxon>
        <taxon>Embryophyta</taxon>
        <taxon>Tracheophyta</taxon>
        <taxon>Spermatophyta</taxon>
        <taxon>Magnoliopsida</taxon>
        <taxon>Ranunculales</taxon>
        <taxon>Ranunculaceae</taxon>
        <taxon>Thalictroideae</taxon>
        <taxon>Aquilegia</taxon>
    </lineage>
</organism>
<name>A0A2G5DBN7_AQUCA</name>
<dbReference type="PANTHER" id="PTHR31672">
    <property type="entry name" value="BNACNNG10540D PROTEIN"/>
    <property type="match status" value="1"/>
</dbReference>
<dbReference type="InterPro" id="IPR001810">
    <property type="entry name" value="F-box_dom"/>
</dbReference>
<dbReference type="InParanoid" id="A0A2G5DBN7"/>
<protein>
    <recommendedName>
        <fullName evidence="1">F-box domain-containing protein</fullName>
    </recommendedName>
</protein>
<dbReference type="FunCoup" id="A0A2G5DBN7">
    <property type="interactions" value="108"/>
</dbReference>
<evidence type="ECO:0000259" key="1">
    <source>
        <dbReference type="PROSITE" id="PS50181"/>
    </source>
</evidence>
<dbReference type="InterPro" id="IPR013187">
    <property type="entry name" value="F-box-assoc_dom_typ3"/>
</dbReference>
<dbReference type="CDD" id="cd22157">
    <property type="entry name" value="F-box_AtFBW1-like"/>
    <property type="match status" value="1"/>
</dbReference>
<dbReference type="STRING" id="218851.A0A2G5DBN7"/>
<dbReference type="Proteomes" id="UP000230069">
    <property type="component" value="Unassembled WGS sequence"/>
</dbReference>
<feature type="domain" description="F-box" evidence="1">
    <location>
        <begin position="60"/>
        <end position="106"/>
    </location>
</feature>
<dbReference type="SMART" id="SM00256">
    <property type="entry name" value="FBOX"/>
    <property type="match status" value="1"/>
</dbReference>
<proteinExistence type="predicted"/>
<dbReference type="PANTHER" id="PTHR31672:SF13">
    <property type="entry name" value="F-BOX PROTEIN CPR30-LIKE"/>
    <property type="match status" value="1"/>
</dbReference>
<keyword evidence="3" id="KW-1185">Reference proteome</keyword>
<evidence type="ECO:0000313" key="3">
    <source>
        <dbReference type="Proteomes" id="UP000230069"/>
    </source>
</evidence>
<dbReference type="SUPFAM" id="SSF81383">
    <property type="entry name" value="F-box domain"/>
    <property type="match status" value="1"/>
</dbReference>
<dbReference type="Pfam" id="PF08268">
    <property type="entry name" value="FBA_3"/>
    <property type="match status" value="1"/>
</dbReference>
<sequence length="394" mass="46499">MTVYINKKKRRISVKAEEEEKGKLHHLSINRNKNKRRKISSKVNHETQSHLHLSNMFPHDISNNMFPHDIMVAILSRLPVKPLLRFRSVSKSWNYLIGRDQSFINMHLSRSQIQPVENEKIIFNCDEHNSHLYSLDYNGSLERLNSLNLRLRHIRGFPHLYIWNPSTLEYRKVQRYKGKYFLSCYGFGYDPNANDYVVVELTRKNDDRFISTVAIYSLRNHSWKRIQNIPYKTSEYSRLGQLVNGSLHWVAHSKMFTLESEENAILAFEIATGKFVEVPCPNEYCGVMLVGQYQGNLCVFLDMRINYSFDLWVMNDYGVRESWTKIFNIRKPQNFSYRPISQIILHSSNEGSIVMQSGFYDDSLILYDPKRRTYLIPPKQRGKGIFKSKHINRC</sequence>
<dbReference type="InterPro" id="IPR036047">
    <property type="entry name" value="F-box-like_dom_sf"/>
</dbReference>
<accession>A0A2G5DBN7</accession>
<dbReference type="NCBIfam" id="TIGR01640">
    <property type="entry name" value="F_box_assoc_1"/>
    <property type="match status" value="1"/>
</dbReference>
<dbReference type="PROSITE" id="PS50181">
    <property type="entry name" value="FBOX"/>
    <property type="match status" value="1"/>
</dbReference>
<dbReference type="EMBL" id="KZ305041">
    <property type="protein sequence ID" value="PIA40882.1"/>
    <property type="molecule type" value="Genomic_DNA"/>
</dbReference>
<gene>
    <name evidence="2" type="ORF">AQUCO_02400145v1</name>
</gene>
<dbReference type="OrthoDB" id="1867629at2759"/>
<dbReference type="SUPFAM" id="SSF50965">
    <property type="entry name" value="Galactose oxidase, central domain"/>
    <property type="match status" value="1"/>
</dbReference>
<dbReference type="InterPro" id="IPR017451">
    <property type="entry name" value="F-box-assoc_interact_dom"/>
</dbReference>
<dbReference type="InterPro" id="IPR050796">
    <property type="entry name" value="SCF_F-box_component"/>
</dbReference>
<dbReference type="AlphaFoldDB" id="A0A2G5DBN7"/>
<dbReference type="Gene3D" id="1.20.1280.50">
    <property type="match status" value="1"/>
</dbReference>
<dbReference type="Pfam" id="PF00646">
    <property type="entry name" value="F-box"/>
    <property type="match status" value="1"/>
</dbReference>
<reference evidence="2 3" key="1">
    <citation type="submission" date="2017-09" db="EMBL/GenBank/DDBJ databases">
        <title>WGS assembly of Aquilegia coerulea Goldsmith.</title>
        <authorList>
            <person name="Hodges S."/>
            <person name="Kramer E."/>
            <person name="Nordborg M."/>
            <person name="Tomkins J."/>
            <person name="Borevitz J."/>
            <person name="Derieg N."/>
            <person name="Yan J."/>
            <person name="Mihaltcheva S."/>
            <person name="Hayes R.D."/>
            <person name="Rokhsar D."/>
        </authorList>
    </citation>
    <scope>NUCLEOTIDE SEQUENCE [LARGE SCALE GENOMIC DNA]</scope>
    <source>
        <strain evidence="3">cv. Goldsmith</strain>
    </source>
</reference>
<dbReference type="InterPro" id="IPR011043">
    <property type="entry name" value="Gal_Oxase/kelch_b-propeller"/>
</dbReference>